<proteinExistence type="predicted"/>
<gene>
    <name evidence="1" type="ORF">V2E26_02790</name>
</gene>
<sequence length="126" mass="14845">MKLKYVLTSELNGQKDDVVQTDFVDFFEDNSTEFTHIEFTDEKVMNCVLDVKNDEVKISYAAQKMHMRKNEFINNKLMISETDFIPIDVYLIDVKISMEEISFTYDLLQNKKIIIRNTAKLIFSNN</sequence>
<protein>
    <submittedName>
        <fullName evidence="1">Uncharacterized protein</fullName>
    </submittedName>
</protein>
<dbReference type="EMBL" id="CP143578">
    <property type="protein sequence ID" value="WVN21320.1"/>
    <property type="molecule type" value="Genomic_DNA"/>
</dbReference>
<evidence type="ECO:0000313" key="2">
    <source>
        <dbReference type="Proteomes" id="UP001431935"/>
    </source>
</evidence>
<dbReference type="RefSeq" id="WP_330463359.1">
    <property type="nucleotide sequence ID" value="NZ_CP143578.1"/>
</dbReference>
<organism evidence="1 2">
    <name type="scientific">Metamycoplasma gateae</name>
    <dbReference type="NCBI Taxonomy" id="35769"/>
    <lineage>
        <taxon>Bacteria</taxon>
        <taxon>Bacillati</taxon>
        <taxon>Mycoplasmatota</taxon>
        <taxon>Mycoplasmoidales</taxon>
        <taxon>Metamycoplasmataceae</taxon>
        <taxon>Metamycoplasma</taxon>
    </lineage>
</organism>
<evidence type="ECO:0000313" key="1">
    <source>
        <dbReference type="EMBL" id="WVN21320.1"/>
    </source>
</evidence>
<reference evidence="1" key="1">
    <citation type="submission" date="2024-01" db="EMBL/GenBank/DDBJ databases">
        <title>Complete genome sequence of Mycoplasma gateae strain 3700.</title>
        <authorList>
            <person name="Spergser J."/>
        </authorList>
    </citation>
    <scope>NUCLEOTIDE SEQUENCE [LARGE SCALE GENOMIC DNA]</scope>
    <source>
        <strain evidence="1">3700</strain>
    </source>
</reference>
<dbReference type="Proteomes" id="UP001431935">
    <property type="component" value="Chromosome"/>
</dbReference>
<name>A0ABZ2AIJ7_9BACT</name>
<accession>A0ABZ2AIJ7</accession>
<keyword evidence="2" id="KW-1185">Reference proteome</keyword>